<protein>
    <submittedName>
        <fullName evidence="1">Uncharacterized protein</fullName>
    </submittedName>
</protein>
<dbReference type="AlphaFoldDB" id="A0ABD5R5T1"/>
<sequence>MEDPDRSTDGFDLEDLREHIARRKLLWGVAALGGGSILITQSDPTQKEDTDKLDQAETRLVDVAGQIHDADLANPREASFLHNEITQAVKSVTDALDQHDPGGPQTDQRVAALNAAIDYYNTLARTLNTGTTLLSQVADSELEVLRHKRSLGYEPVTAFDLGSFGESITRLSQSKKDPETVTSNGRKLVPNQSQVINSLRVQRDVFDRHLTAQQTYLDTAMTIESGIRAHEQSQYDTARSKLSQARETLSSGIPRTELSYRLSNAGLSLEQYATLLGLRREGVSKLLSVCDESIPEKERRTVANTALNHFFEARQTVTN</sequence>
<proteinExistence type="predicted"/>
<comment type="caution">
    <text evidence="1">The sequence shown here is derived from an EMBL/GenBank/DDBJ whole genome shotgun (WGS) entry which is preliminary data.</text>
</comment>
<keyword evidence="2" id="KW-1185">Reference proteome</keyword>
<dbReference type="RefSeq" id="WP_256412827.1">
    <property type="nucleotide sequence ID" value="NZ_JANHDM010000013.1"/>
</dbReference>
<organism evidence="1 2">
    <name type="scientific">Halorubrum rubrum</name>
    <dbReference type="NCBI Taxonomy" id="1126240"/>
    <lineage>
        <taxon>Archaea</taxon>
        <taxon>Methanobacteriati</taxon>
        <taxon>Methanobacteriota</taxon>
        <taxon>Stenosarchaea group</taxon>
        <taxon>Halobacteria</taxon>
        <taxon>Halobacteriales</taxon>
        <taxon>Haloferacaceae</taxon>
        <taxon>Halorubrum</taxon>
    </lineage>
</organism>
<accession>A0ABD5R5T1</accession>
<gene>
    <name evidence="1" type="ORF">ACFPM1_15740</name>
</gene>
<reference evidence="1 2" key="1">
    <citation type="journal article" date="2019" name="Int. J. Syst. Evol. Microbiol.">
        <title>The Global Catalogue of Microorganisms (GCM) 10K type strain sequencing project: providing services to taxonomists for standard genome sequencing and annotation.</title>
        <authorList>
            <consortium name="The Broad Institute Genomics Platform"/>
            <consortium name="The Broad Institute Genome Sequencing Center for Infectious Disease"/>
            <person name="Wu L."/>
            <person name="Ma J."/>
        </authorList>
    </citation>
    <scope>NUCLEOTIDE SEQUENCE [LARGE SCALE GENOMIC DNA]</scope>
    <source>
        <strain evidence="1 2">CGMCC 1.12124</strain>
    </source>
</reference>
<evidence type="ECO:0000313" key="1">
    <source>
        <dbReference type="EMBL" id="MFC5280195.1"/>
    </source>
</evidence>
<dbReference type="Proteomes" id="UP001596118">
    <property type="component" value="Unassembled WGS sequence"/>
</dbReference>
<dbReference type="EMBL" id="JBHSKY010000024">
    <property type="protein sequence ID" value="MFC5280195.1"/>
    <property type="molecule type" value="Genomic_DNA"/>
</dbReference>
<evidence type="ECO:0000313" key="2">
    <source>
        <dbReference type="Proteomes" id="UP001596118"/>
    </source>
</evidence>
<name>A0ABD5R5T1_9EURY</name>